<dbReference type="SUPFAM" id="SSF53254">
    <property type="entry name" value="Phosphoglycerate mutase-like"/>
    <property type="match status" value="1"/>
</dbReference>
<dbReference type="RefSeq" id="WP_378209697.1">
    <property type="nucleotide sequence ID" value="NZ_JBHLZP010000322.1"/>
</dbReference>
<evidence type="ECO:0000313" key="1">
    <source>
        <dbReference type="EMBL" id="MFB9836903.1"/>
    </source>
</evidence>
<evidence type="ECO:0000313" key="2">
    <source>
        <dbReference type="Proteomes" id="UP001589627"/>
    </source>
</evidence>
<keyword evidence="2" id="KW-1185">Reference proteome</keyword>
<dbReference type="Gene3D" id="3.40.50.1240">
    <property type="entry name" value="Phosphoglycerate mutase-like"/>
    <property type="match status" value="1"/>
</dbReference>
<dbReference type="InterPro" id="IPR013078">
    <property type="entry name" value="His_Pase_superF_clade-1"/>
</dbReference>
<accession>A0ABV5YPC4</accession>
<proteinExistence type="predicted"/>
<comment type="caution">
    <text evidence="1">The sequence shown here is derived from an EMBL/GenBank/DDBJ whole genome shotgun (WGS) entry which is preliminary data.</text>
</comment>
<name>A0ABV5YPC4_9ACTN</name>
<dbReference type="SMART" id="SM00855">
    <property type="entry name" value="PGAM"/>
    <property type="match status" value="1"/>
</dbReference>
<protein>
    <submittedName>
        <fullName evidence="1">Histidine phosphatase family protein</fullName>
    </submittedName>
</protein>
<sequence length="199" mass="20990">MTVRLVLVAHAATEATRQARFPADDVSLDPNGTAAAVAANGALRRITTACRGPEERCRRTAAALGLDAVTDPALADLDIGAWRGTTLTELEADHSADLFAWLTDPDATPHGGESLTGLLARVARWLNELPTGTARIAAITHPAVVRAAVLHVLGAPAAGFWRLDAAPLSQTWLTHHGGRWQLRETGHPLTPAVAVPHPE</sequence>
<organism evidence="1 2">
    <name type="scientific">Actinoallomurus acaciae</name>
    <dbReference type="NCBI Taxonomy" id="502577"/>
    <lineage>
        <taxon>Bacteria</taxon>
        <taxon>Bacillati</taxon>
        <taxon>Actinomycetota</taxon>
        <taxon>Actinomycetes</taxon>
        <taxon>Streptosporangiales</taxon>
        <taxon>Thermomonosporaceae</taxon>
        <taxon>Actinoallomurus</taxon>
    </lineage>
</organism>
<dbReference type="Proteomes" id="UP001589627">
    <property type="component" value="Unassembled WGS sequence"/>
</dbReference>
<dbReference type="EMBL" id="JBHLZP010000322">
    <property type="protein sequence ID" value="MFB9836903.1"/>
    <property type="molecule type" value="Genomic_DNA"/>
</dbReference>
<reference evidence="1 2" key="1">
    <citation type="submission" date="2024-09" db="EMBL/GenBank/DDBJ databases">
        <authorList>
            <person name="Sun Q."/>
            <person name="Mori K."/>
        </authorList>
    </citation>
    <scope>NUCLEOTIDE SEQUENCE [LARGE SCALE GENOMIC DNA]</scope>
    <source>
        <strain evidence="1 2">TBRC 0563</strain>
    </source>
</reference>
<dbReference type="InterPro" id="IPR029033">
    <property type="entry name" value="His_PPase_superfam"/>
</dbReference>
<dbReference type="Pfam" id="PF00300">
    <property type="entry name" value="His_Phos_1"/>
    <property type="match status" value="1"/>
</dbReference>
<gene>
    <name evidence="1" type="ORF">ACFFNX_32495</name>
</gene>